<dbReference type="GO" id="GO:0008299">
    <property type="term" value="P:isoprenoid biosynthetic process"/>
    <property type="evidence" value="ECO:0007669"/>
    <property type="project" value="InterPro"/>
</dbReference>
<reference evidence="2" key="1">
    <citation type="submission" date="2017-02" db="UniProtKB">
        <authorList>
            <consortium name="WormBaseParasite"/>
        </authorList>
    </citation>
    <scope>IDENTIFICATION</scope>
</reference>
<name>A0A0M3HIM1_ASCLU</name>
<dbReference type="GO" id="GO:0042811">
    <property type="term" value="P:pheromone biosynthetic process"/>
    <property type="evidence" value="ECO:0007669"/>
    <property type="project" value="UniProtKB-ARBA"/>
</dbReference>
<dbReference type="Pfam" id="PF00348">
    <property type="entry name" value="polyprenyl_synt"/>
    <property type="match status" value="1"/>
</dbReference>
<dbReference type="AlphaFoldDB" id="A0A0M3HIM1"/>
<dbReference type="SUPFAM" id="SSF48576">
    <property type="entry name" value="Terpenoid synthases"/>
    <property type="match status" value="1"/>
</dbReference>
<accession>A0A0M3HIM1</accession>
<dbReference type="Proteomes" id="UP000036681">
    <property type="component" value="Unplaced"/>
</dbReference>
<evidence type="ECO:0000313" key="2">
    <source>
        <dbReference type="WBParaSite" id="ALUE_0000136601-mRNA-1"/>
    </source>
</evidence>
<keyword evidence="1" id="KW-1185">Reference proteome</keyword>
<protein>
    <submittedName>
        <fullName evidence="2">Ras-GEF domain-containing protein</fullName>
    </submittedName>
</protein>
<organism evidence="1 2">
    <name type="scientific">Ascaris lumbricoides</name>
    <name type="common">Giant roundworm</name>
    <dbReference type="NCBI Taxonomy" id="6252"/>
    <lineage>
        <taxon>Eukaryota</taxon>
        <taxon>Metazoa</taxon>
        <taxon>Ecdysozoa</taxon>
        <taxon>Nematoda</taxon>
        <taxon>Chromadorea</taxon>
        <taxon>Rhabditida</taxon>
        <taxon>Spirurina</taxon>
        <taxon>Ascaridomorpha</taxon>
        <taxon>Ascaridoidea</taxon>
        <taxon>Ascarididae</taxon>
        <taxon>Ascaris</taxon>
    </lineage>
</organism>
<dbReference type="InterPro" id="IPR000092">
    <property type="entry name" value="Polyprenyl_synt"/>
</dbReference>
<dbReference type="InterPro" id="IPR008949">
    <property type="entry name" value="Isoprenoid_synthase_dom_sf"/>
</dbReference>
<proteinExistence type="predicted"/>
<evidence type="ECO:0000313" key="1">
    <source>
        <dbReference type="Proteomes" id="UP000036681"/>
    </source>
</evidence>
<dbReference type="WBParaSite" id="ALUE_0000136601-mRNA-1">
    <property type="protein sequence ID" value="ALUE_0000136601-mRNA-1"/>
    <property type="gene ID" value="ALUE_0000136601"/>
</dbReference>
<dbReference type="GO" id="GO:0004659">
    <property type="term" value="F:prenyltransferase activity"/>
    <property type="evidence" value="ECO:0007669"/>
    <property type="project" value="InterPro"/>
</dbReference>
<dbReference type="Gene3D" id="1.10.600.10">
    <property type="entry name" value="Farnesyl Diphosphate Synthase"/>
    <property type="match status" value="1"/>
</dbReference>
<sequence length="72" mass="8268">MDEDEAYLMAPFVYISKVPGKHVRSRLATAFNLWLKINDSPLELIMCTVEMLHNASLLYVCGFPSRSMRRSC</sequence>